<evidence type="ECO:0000313" key="5">
    <source>
        <dbReference type="EMBL" id="CAL8097539.1"/>
    </source>
</evidence>
<reference evidence="5 6" key="1">
    <citation type="submission" date="2024-08" db="EMBL/GenBank/DDBJ databases">
        <authorList>
            <person name="Cucini C."/>
            <person name="Frati F."/>
        </authorList>
    </citation>
    <scope>NUCLEOTIDE SEQUENCE [LARGE SCALE GENOMIC DNA]</scope>
</reference>
<evidence type="ECO:0000313" key="6">
    <source>
        <dbReference type="Proteomes" id="UP001642540"/>
    </source>
</evidence>
<dbReference type="PROSITE" id="PS00514">
    <property type="entry name" value="FIBRINOGEN_C_1"/>
    <property type="match status" value="1"/>
</dbReference>
<dbReference type="InterPro" id="IPR050373">
    <property type="entry name" value="Fibrinogen_C-term_domain"/>
</dbReference>
<dbReference type="InterPro" id="IPR014716">
    <property type="entry name" value="Fibrinogen_a/b/g_C_1"/>
</dbReference>
<gene>
    <name evidence="5" type="ORF">ODALV1_LOCUS9666</name>
</gene>
<accession>A0ABP1QC16</accession>
<comment type="caution">
    <text evidence="5">The sequence shown here is derived from an EMBL/GenBank/DDBJ whole genome shotgun (WGS) entry which is preliminary data.</text>
</comment>
<dbReference type="EMBL" id="CAXLJM020000028">
    <property type="protein sequence ID" value="CAL8097539.1"/>
    <property type="molecule type" value="Genomic_DNA"/>
</dbReference>
<dbReference type="Pfam" id="PF00147">
    <property type="entry name" value="Fibrinogen_C"/>
    <property type="match status" value="1"/>
</dbReference>
<sequence length="474" mass="53429">MSAANFAKESMRLTEVEERLESELEMMNDRMDSVSEKIIQSSVSTQLLLDLSKETIQQTDKSVGISNEVLSELKSVRTELGDVGQASVQTIYNVQKLEESLLIAVEETGNKTIYALRQDQQLQYQLLPLASAMRVDLEEEASLVPLGNGSIGNSMQADGTVLPESTSLPAVASVLSSSTANTSETVAVVAGAAKNDRKKLKTQQDMQDTTSRNSSSNNEKSKLQGSLVSSSCSSSYEKQIEGRPRTCEQIQLSGFTTSGVYRIYPFDIERNGTEVYCDLHSDKGGWTVIQRRNELFGKRVDFERSWHEYAVGFGITHDSYWLGLNTISELTKSGDYEIQIELTDWEEDVRVAKYAYFRIANSSEKFRIHVADYSGNAGDSLAYHNGMAFTTKDSDNDLEKNVNCAQKYHGAWWYKSCHQSNLNGLYTDESNGKHESYANGVNWYSWHGYYYSLKRTEMKIRSRHFEAYLRESRE</sequence>
<dbReference type="SMART" id="SM00186">
    <property type="entry name" value="FBG"/>
    <property type="match status" value="1"/>
</dbReference>
<feature type="domain" description="Fibrinogen C-terminal" evidence="4">
    <location>
        <begin position="238"/>
        <end position="464"/>
    </location>
</feature>
<dbReference type="PANTHER" id="PTHR19143">
    <property type="entry name" value="FIBRINOGEN/TENASCIN/ANGIOPOEITIN"/>
    <property type="match status" value="1"/>
</dbReference>
<name>A0ABP1QC16_9HEXA</name>
<protein>
    <recommendedName>
        <fullName evidence="4">Fibrinogen C-terminal domain-containing protein</fullName>
    </recommendedName>
</protein>
<proteinExistence type="predicted"/>
<dbReference type="Proteomes" id="UP001642540">
    <property type="component" value="Unassembled WGS sequence"/>
</dbReference>
<dbReference type="CDD" id="cd00087">
    <property type="entry name" value="FReD"/>
    <property type="match status" value="1"/>
</dbReference>
<dbReference type="PROSITE" id="PS51406">
    <property type="entry name" value="FIBRINOGEN_C_2"/>
    <property type="match status" value="1"/>
</dbReference>
<evidence type="ECO:0000256" key="1">
    <source>
        <dbReference type="ARBA" id="ARBA00023157"/>
    </source>
</evidence>
<dbReference type="InterPro" id="IPR020837">
    <property type="entry name" value="Fibrinogen_CS"/>
</dbReference>
<keyword evidence="6" id="KW-1185">Reference proteome</keyword>
<evidence type="ECO:0000256" key="2">
    <source>
        <dbReference type="SAM" id="Coils"/>
    </source>
</evidence>
<evidence type="ECO:0000256" key="3">
    <source>
        <dbReference type="SAM" id="MobiDB-lite"/>
    </source>
</evidence>
<keyword evidence="2" id="KW-0175">Coiled coil</keyword>
<feature type="coiled-coil region" evidence="2">
    <location>
        <begin position="10"/>
        <end position="37"/>
    </location>
</feature>
<organism evidence="5 6">
    <name type="scientific">Orchesella dallaii</name>
    <dbReference type="NCBI Taxonomy" id="48710"/>
    <lineage>
        <taxon>Eukaryota</taxon>
        <taxon>Metazoa</taxon>
        <taxon>Ecdysozoa</taxon>
        <taxon>Arthropoda</taxon>
        <taxon>Hexapoda</taxon>
        <taxon>Collembola</taxon>
        <taxon>Entomobryomorpha</taxon>
        <taxon>Entomobryoidea</taxon>
        <taxon>Orchesellidae</taxon>
        <taxon>Orchesellinae</taxon>
        <taxon>Orchesella</taxon>
    </lineage>
</organism>
<dbReference type="SUPFAM" id="SSF56496">
    <property type="entry name" value="Fibrinogen C-terminal domain-like"/>
    <property type="match status" value="1"/>
</dbReference>
<dbReference type="InterPro" id="IPR002181">
    <property type="entry name" value="Fibrinogen_a/b/g_C_dom"/>
</dbReference>
<dbReference type="Gene3D" id="3.90.215.10">
    <property type="entry name" value="Gamma Fibrinogen, chain A, domain 1"/>
    <property type="match status" value="1"/>
</dbReference>
<evidence type="ECO:0000259" key="4">
    <source>
        <dbReference type="PROSITE" id="PS51406"/>
    </source>
</evidence>
<dbReference type="InterPro" id="IPR036056">
    <property type="entry name" value="Fibrinogen-like_C"/>
</dbReference>
<dbReference type="NCBIfam" id="NF040941">
    <property type="entry name" value="GGGWT_bact"/>
    <property type="match status" value="1"/>
</dbReference>
<feature type="region of interest" description="Disordered" evidence="3">
    <location>
        <begin position="197"/>
        <end position="228"/>
    </location>
</feature>
<keyword evidence="1" id="KW-1015">Disulfide bond</keyword>
<feature type="compositionally biased region" description="Polar residues" evidence="3">
    <location>
        <begin position="203"/>
        <end position="212"/>
    </location>
</feature>